<dbReference type="Gene3D" id="1.25.40.10">
    <property type="entry name" value="Tetratricopeptide repeat domain"/>
    <property type="match status" value="1"/>
</dbReference>
<dbReference type="PANTHER" id="PTHR45663:SF11">
    <property type="entry name" value="GEO12009P1"/>
    <property type="match status" value="1"/>
</dbReference>
<dbReference type="Pfam" id="PF00085">
    <property type="entry name" value="Thioredoxin"/>
    <property type="match status" value="1"/>
</dbReference>
<dbReference type="OrthoDB" id="9790390at2"/>
<sequence>MPQKSPWIVDLTLENFESEVLERSQEVPVIVDFWAAWCQPCQLLMPILEKLANEMEGRFVLAKANTEQVPQLAAQFSVQGVPAVFAVRDGAVIDFFDGMRPEPIVREWLERQFPSEAEALLAAVRNTLGLKPADVEAKLKQAIELDPKLDLAKIMLAEHYYDQHQDDEAAGCIALLEERGFLEPEAEKVKAALELRKLGAASGGVEDCRAALAAAPDDPEKMMKLSEALAAAGEFEESLDLALEVVRKDRAGQGETARQLMVDVFRQLGDDDDLVSDYRRKLATALY</sequence>
<dbReference type="PANTHER" id="PTHR45663">
    <property type="entry name" value="GEO12009P1"/>
    <property type="match status" value="1"/>
</dbReference>
<dbReference type="Pfam" id="PF14561">
    <property type="entry name" value="TPR_20"/>
    <property type="match status" value="1"/>
</dbReference>
<dbReference type="InterPro" id="IPR011990">
    <property type="entry name" value="TPR-like_helical_dom_sf"/>
</dbReference>
<dbReference type="Gene3D" id="3.40.30.10">
    <property type="entry name" value="Glutaredoxin"/>
    <property type="match status" value="1"/>
</dbReference>
<dbReference type="CDD" id="cd02956">
    <property type="entry name" value="ybbN"/>
    <property type="match status" value="1"/>
</dbReference>
<evidence type="ECO:0000313" key="3">
    <source>
        <dbReference type="Proteomes" id="UP000239388"/>
    </source>
</evidence>
<dbReference type="GO" id="GO:0015035">
    <property type="term" value="F:protein-disulfide reductase activity"/>
    <property type="evidence" value="ECO:0007669"/>
    <property type="project" value="TreeGrafter"/>
</dbReference>
<accession>A0A2S8GG64</accession>
<organism evidence="2 3">
    <name type="scientific">Blastopirellula marina</name>
    <dbReference type="NCBI Taxonomy" id="124"/>
    <lineage>
        <taxon>Bacteria</taxon>
        <taxon>Pseudomonadati</taxon>
        <taxon>Planctomycetota</taxon>
        <taxon>Planctomycetia</taxon>
        <taxon>Pirellulales</taxon>
        <taxon>Pirellulaceae</taxon>
        <taxon>Blastopirellula</taxon>
    </lineage>
</organism>
<evidence type="ECO:0000313" key="2">
    <source>
        <dbReference type="EMBL" id="PQO43439.1"/>
    </source>
</evidence>
<dbReference type="EMBL" id="PUIB01000001">
    <property type="protein sequence ID" value="PQO43439.1"/>
    <property type="molecule type" value="Genomic_DNA"/>
</dbReference>
<proteinExistence type="predicted"/>
<dbReference type="SUPFAM" id="SSF48452">
    <property type="entry name" value="TPR-like"/>
    <property type="match status" value="1"/>
</dbReference>
<dbReference type="AlphaFoldDB" id="A0A2S8GG64"/>
<dbReference type="InterPro" id="IPR036249">
    <property type="entry name" value="Thioredoxin-like_sf"/>
</dbReference>
<feature type="domain" description="Thioredoxin" evidence="1">
    <location>
        <begin position="2"/>
        <end position="114"/>
    </location>
</feature>
<comment type="caution">
    <text evidence="2">The sequence shown here is derived from an EMBL/GenBank/DDBJ whole genome shotgun (WGS) entry which is preliminary data.</text>
</comment>
<protein>
    <submittedName>
        <fullName evidence="2">Co-chaperone YbbN</fullName>
    </submittedName>
</protein>
<dbReference type="RefSeq" id="WP_105350547.1">
    <property type="nucleotide sequence ID" value="NZ_PUIB01000001.1"/>
</dbReference>
<dbReference type="PROSITE" id="PS51352">
    <property type="entry name" value="THIOREDOXIN_2"/>
    <property type="match status" value="1"/>
</dbReference>
<reference evidence="2 3" key="1">
    <citation type="submission" date="2018-02" db="EMBL/GenBank/DDBJ databases">
        <title>Comparative genomes isolates from brazilian mangrove.</title>
        <authorList>
            <person name="Araujo J.E."/>
            <person name="Taketani R.G."/>
            <person name="Silva M.C.P."/>
            <person name="Loureco M.V."/>
            <person name="Andreote F.D."/>
        </authorList>
    </citation>
    <scope>NUCLEOTIDE SEQUENCE [LARGE SCALE GENOMIC DNA]</scope>
    <source>
        <strain evidence="2 3">NAP PRIS-MGV</strain>
    </source>
</reference>
<gene>
    <name evidence="2" type="ORF">C5Y98_00340</name>
</gene>
<dbReference type="GO" id="GO:0005737">
    <property type="term" value="C:cytoplasm"/>
    <property type="evidence" value="ECO:0007669"/>
    <property type="project" value="TreeGrafter"/>
</dbReference>
<evidence type="ECO:0000259" key="1">
    <source>
        <dbReference type="PROSITE" id="PS51352"/>
    </source>
</evidence>
<dbReference type="Proteomes" id="UP000239388">
    <property type="component" value="Unassembled WGS sequence"/>
</dbReference>
<dbReference type="InterPro" id="IPR013766">
    <property type="entry name" value="Thioredoxin_domain"/>
</dbReference>
<dbReference type="SUPFAM" id="SSF52833">
    <property type="entry name" value="Thioredoxin-like"/>
    <property type="match status" value="1"/>
</dbReference>
<name>A0A2S8GG64_9BACT</name>
<dbReference type="GO" id="GO:0006950">
    <property type="term" value="P:response to stress"/>
    <property type="evidence" value="ECO:0007669"/>
    <property type="project" value="UniProtKB-ARBA"/>
</dbReference>